<evidence type="ECO:0000256" key="9">
    <source>
        <dbReference type="ARBA" id="ARBA00022989"/>
    </source>
</evidence>
<evidence type="ECO:0000256" key="5">
    <source>
        <dbReference type="ARBA" id="ARBA00022475"/>
    </source>
</evidence>
<gene>
    <name evidence="14" type="ORF">F1189_25330</name>
</gene>
<keyword evidence="6" id="KW-0997">Cell inner membrane</keyword>
<dbReference type="PANTHER" id="PTHR47685">
    <property type="entry name" value="MAGNESIUM TRANSPORT PROTEIN CORA"/>
    <property type="match status" value="1"/>
</dbReference>
<dbReference type="InterPro" id="IPR050829">
    <property type="entry name" value="CorA_MIT"/>
</dbReference>
<evidence type="ECO:0000256" key="3">
    <source>
        <dbReference type="ARBA" id="ARBA00019439"/>
    </source>
</evidence>
<dbReference type="CDD" id="cd12837">
    <property type="entry name" value="EcCorA-like_u1"/>
    <property type="match status" value="1"/>
</dbReference>
<dbReference type="EMBL" id="VWPK01000056">
    <property type="protein sequence ID" value="KAA5609217.1"/>
    <property type="molecule type" value="Genomic_DNA"/>
</dbReference>
<keyword evidence="11 13" id="KW-0472">Membrane</keyword>
<dbReference type="PANTHER" id="PTHR47685:SF1">
    <property type="entry name" value="MAGNESIUM TRANSPORT PROTEIN CORA"/>
    <property type="match status" value="1"/>
</dbReference>
<reference evidence="14 15" key="1">
    <citation type="submission" date="2019-09" db="EMBL/GenBank/DDBJ databases">
        <title>Genome sequence of Rhodovastum atsumiense, a diverse member of the Acetobacteraceae family of non-sulfur purple photosynthetic bacteria.</title>
        <authorList>
            <person name="Meyer T."/>
            <person name="Kyndt J."/>
        </authorList>
    </citation>
    <scope>NUCLEOTIDE SEQUENCE [LARGE SCALE GENOMIC DNA]</scope>
    <source>
        <strain evidence="14 15">DSM 21279</strain>
    </source>
</reference>
<name>A0A5M6IMN3_9PROT</name>
<dbReference type="SUPFAM" id="SSF143865">
    <property type="entry name" value="CorA soluble domain-like"/>
    <property type="match status" value="1"/>
</dbReference>
<feature type="transmembrane region" description="Helical" evidence="13">
    <location>
        <begin position="264"/>
        <end position="288"/>
    </location>
</feature>
<dbReference type="AlphaFoldDB" id="A0A5M6IMN3"/>
<comment type="similarity">
    <text evidence="2">Belongs to the CorA metal ion transporter (MIT) (TC 1.A.35) family.</text>
</comment>
<dbReference type="GO" id="GO:0015087">
    <property type="term" value="F:cobalt ion transmembrane transporter activity"/>
    <property type="evidence" value="ECO:0007669"/>
    <property type="project" value="TreeGrafter"/>
</dbReference>
<evidence type="ECO:0000256" key="13">
    <source>
        <dbReference type="SAM" id="Phobius"/>
    </source>
</evidence>
<evidence type="ECO:0000256" key="10">
    <source>
        <dbReference type="ARBA" id="ARBA00023065"/>
    </source>
</evidence>
<evidence type="ECO:0000256" key="12">
    <source>
        <dbReference type="ARBA" id="ARBA00034269"/>
    </source>
</evidence>
<keyword evidence="4" id="KW-0813">Transport</keyword>
<keyword evidence="9 13" id="KW-1133">Transmembrane helix</keyword>
<dbReference type="InterPro" id="IPR045861">
    <property type="entry name" value="CorA_cytoplasmic_dom"/>
</dbReference>
<dbReference type="Gene3D" id="1.20.58.340">
    <property type="entry name" value="Magnesium transport protein CorA, transmembrane region"/>
    <property type="match status" value="2"/>
</dbReference>
<comment type="subcellular location">
    <subcellularLocation>
        <location evidence="1">Cell inner membrane</location>
        <topology evidence="1">Multi-pass membrane protein</topology>
    </subcellularLocation>
</comment>
<proteinExistence type="inferred from homology"/>
<feature type="transmembrane region" description="Helical" evidence="13">
    <location>
        <begin position="300"/>
        <end position="320"/>
    </location>
</feature>
<evidence type="ECO:0000256" key="11">
    <source>
        <dbReference type="ARBA" id="ARBA00023136"/>
    </source>
</evidence>
<dbReference type="Proteomes" id="UP000325255">
    <property type="component" value="Unassembled WGS sequence"/>
</dbReference>
<sequence>MLNVFSTETRLIPLQASEAAILPEGVAWIDLLRPTQDEEKFIARSLGIEIPTREEMQEIEPSSRLYIENGAMYLTANILVNADTDEPGSTAVTFILSGQRLITIRYAEPRPFVTFAAHITRQPGLCVSGPVALINLLDAIVDRIADILEKVGADVDGLSRHVFRRDSKRGTRRRSEVEFEAVLRRIAHNQDLTAKARDSLVSLGRLLSFLALPGEAKQAKDLRMRAKSLSRDVMSLTDHTGFVAGNINFLLETNMGMINIEQNAIIKIFSVAAVVFLPPTLVASIYGMNFEFMPELKWMLGYPLAIGLMIVSAVLPYLWFKHRGWL</sequence>
<dbReference type="InterPro" id="IPR002523">
    <property type="entry name" value="MgTranspt_CorA/ZnTranspt_ZntB"/>
</dbReference>
<evidence type="ECO:0000313" key="15">
    <source>
        <dbReference type="Proteomes" id="UP000325255"/>
    </source>
</evidence>
<dbReference type="Pfam" id="PF01544">
    <property type="entry name" value="CorA"/>
    <property type="match status" value="1"/>
</dbReference>
<dbReference type="GO" id="GO:0015095">
    <property type="term" value="F:magnesium ion transmembrane transporter activity"/>
    <property type="evidence" value="ECO:0007669"/>
    <property type="project" value="TreeGrafter"/>
</dbReference>
<keyword evidence="10" id="KW-0406">Ion transport</keyword>
<dbReference type="FunFam" id="1.20.58.340:FF:000001">
    <property type="entry name" value="Magnesium transport protein CorA"/>
    <property type="match status" value="1"/>
</dbReference>
<evidence type="ECO:0000313" key="14">
    <source>
        <dbReference type="EMBL" id="KAA5609217.1"/>
    </source>
</evidence>
<dbReference type="OrthoDB" id="9803416at2"/>
<evidence type="ECO:0000256" key="6">
    <source>
        <dbReference type="ARBA" id="ARBA00022519"/>
    </source>
</evidence>
<dbReference type="Gene3D" id="3.30.460.20">
    <property type="entry name" value="CorA soluble domain-like"/>
    <property type="match status" value="1"/>
</dbReference>
<evidence type="ECO:0000256" key="2">
    <source>
        <dbReference type="ARBA" id="ARBA00009765"/>
    </source>
</evidence>
<dbReference type="SUPFAM" id="SSF144083">
    <property type="entry name" value="Magnesium transport protein CorA, transmembrane region"/>
    <property type="match status" value="1"/>
</dbReference>
<keyword evidence="7 13" id="KW-0812">Transmembrane</keyword>
<organism evidence="14 15">
    <name type="scientific">Rhodovastum atsumiense</name>
    <dbReference type="NCBI Taxonomy" id="504468"/>
    <lineage>
        <taxon>Bacteria</taxon>
        <taxon>Pseudomonadati</taxon>
        <taxon>Pseudomonadota</taxon>
        <taxon>Alphaproteobacteria</taxon>
        <taxon>Acetobacterales</taxon>
        <taxon>Acetobacteraceae</taxon>
        <taxon>Rhodovastum</taxon>
    </lineage>
</organism>
<dbReference type="RefSeq" id="WP_150044101.1">
    <property type="nucleotide sequence ID" value="NZ_OW485601.1"/>
</dbReference>
<dbReference type="GO" id="GO:0005886">
    <property type="term" value="C:plasma membrane"/>
    <property type="evidence" value="ECO:0007669"/>
    <property type="project" value="UniProtKB-SubCell"/>
</dbReference>
<evidence type="ECO:0000256" key="8">
    <source>
        <dbReference type="ARBA" id="ARBA00022842"/>
    </source>
</evidence>
<comment type="caution">
    <text evidence="14">The sequence shown here is derived from an EMBL/GenBank/DDBJ whole genome shotgun (WGS) entry which is preliminary data.</text>
</comment>
<evidence type="ECO:0000256" key="7">
    <source>
        <dbReference type="ARBA" id="ARBA00022692"/>
    </source>
</evidence>
<protein>
    <recommendedName>
        <fullName evidence="3">Magnesium transport protein CorA</fullName>
    </recommendedName>
</protein>
<evidence type="ECO:0000256" key="1">
    <source>
        <dbReference type="ARBA" id="ARBA00004429"/>
    </source>
</evidence>
<keyword evidence="8" id="KW-0460">Magnesium</keyword>
<dbReference type="GO" id="GO:0015099">
    <property type="term" value="F:nickel cation transmembrane transporter activity"/>
    <property type="evidence" value="ECO:0007669"/>
    <property type="project" value="TreeGrafter"/>
</dbReference>
<evidence type="ECO:0000256" key="4">
    <source>
        <dbReference type="ARBA" id="ARBA00022448"/>
    </source>
</evidence>
<keyword evidence="5" id="KW-1003">Cell membrane</keyword>
<keyword evidence="15" id="KW-1185">Reference proteome</keyword>
<comment type="catalytic activity">
    <reaction evidence="12">
        <text>Mg(2+)(in) = Mg(2+)(out)</text>
        <dbReference type="Rhea" id="RHEA:29827"/>
        <dbReference type="ChEBI" id="CHEBI:18420"/>
    </reaction>
</comment>
<dbReference type="InterPro" id="IPR045863">
    <property type="entry name" value="CorA_TM1_TM2"/>
</dbReference>
<accession>A0A5M6IMN3</accession>